<dbReference type="Gene3D" id="1.10.3890.10">
    <property type="entry name" value="HflD-like"/>
    <property type="match status" value="1"/>
</dbReference>
<gene>
    <name evidence="4 5" type="primary">hflD</name>
    <name evidence="5" type="ORF">GCM10010982_24060</name>
</gene>
<dbReference type="Proteomes" id="UP000606935">
    <property type="component" value="Unassembled WGS sequence"/>
</dbReference>
<dbReference type="PANTHER" id="PTHR38100">
    <property type="entry name" value="HIGH FREQUENCY LYSOGENIZATION PROTEIN HFLD"/>
    <property type="match status" value="1"/>
</dbReference>
<evidence type="ECO:0000313" key="5">
    <source>
        <dbReference type="EMBL" id="GGO70468.1"/>
    </source>
</evidence>
<dbReference type="InterPro" id="IPR035932">
    <property type="entry name" value="HflD-like_sf"/>
</dbReference>
<dbReference type="GO" id="GO:0005737">
    <property type="term" value="C:cytoplasm"/>
    <property type="evidence" value="ECO:0007669"/>
    <property type="project" value="UniProtKB-SubCell"/>
</dbReference>
<evidence type="ECO:0000256" key="2">
    <source>
        <dbReference type="ARBA" id="ARBA00022490"/>
    </source>
</evidence>
<dbReference type="NCBIfam" id="NF001246">
    <property type="entry name" value="PRK00218.1-2"/>
    <property type="match status" value="1"/>
</dbReference>
<keyword evidence="3 4" id="KW-0472">Membrane</keyword>
<protein>
    <recommendedName>
        <fullName evidence="4">High frequency lysogenization protein HflD homolog</fullName>
    </recommendedName>
</protein>
<dbReference type="PANTHER" id="PTHR38100:SF1">
    <property type="entry name" value="HIGH FREQUENCY LYSOGENIZATION PROTEIN HFLD"/>
    <property type="match status" value="1"/>
</dbReference>
<dbReference type="Pfam" id="PF04356">
    <property type="entry name" value="DUF489"/>
    <property type="match status" value="1"/>
</dbReference>
<evidence type="ECO:0000256" key="3">
    <source>
        <dbReference type="ARBA" id="ARBA00023136"/>
    </source>
</evidence>
<reference evidence="5" key="1">
    <citation type="journal article" date="2014" name="Int. J. Syst. Evol. Microbiol.">
        <title>Complete genome sequence of Corynebacterium casei LMG S-19264T (=DSM 44701T), isolated from a smear-ripened cheese.</title>
        <authorList>
            <consortium name="US DOE Joint Genome Institute (JGI-PGF)"/>
            <person name="Walter F."/>
            <person name="Albersmeier A."/>
            <person name="Kalinowski J."/>
            <person name="Ruckert C."/>
        </authorList>
    </citation>
    <scope>NUCLEOTIDE SEQUENCE</scope>
    <source>
        <strain evidence="5">CGMCC 1.7086</strain>
    </source>
</reference>
<evidence type="ECO:0000256" key="4">
    <source>
        <dbReference type="HAMAP-Rule" id="MF_00695"/>
    </source>
</evidence>
<dbReference type="NCBIfam" id="NF001248">
    <property type="entry name" value="PRK00218.1-4"/>
    <property type="match status" value="1"/>
</dbReference>
<dbReference type="EMBL" id="BMLS01000003">
    <property type="protein sequence ID" value="GGO70468.1"/>
    <property type="molecule type" value="Genomic_DNA"/>
</dbReference>
<dbReference type="AlphaFoldDB" id="A0A917YYP8"/>
<keyword evidence="6" id="KW-1185">Reference proteome</keyword>
<comment type="subcellular location">
    <subcellularLocation>
        <location evidence="4">Cytoplasm</location>
    </subcellularLocation>
    <subcellularLocation>
        <location evidence="4">Cell membrane</location>
        <topology evidence="4">Peripheral membrane protein</topology>
        <orientation evidence="4">Cytoplasmic side</orientation>
    </subcellularLocation>
</comment>
<keyword evidence="2 4" id="KW-0963">Cytoplasm</keyword>
<dbReference type="RefSeq" id="WP_188695225.1">
    <property type="nucleotide sequence ID" value="NZ_BMLS01000003.1"/>
</dbReference>
<dbReference type="HAMAP" id="MF_00695">
    <property type="entry name" value="HflD_protein"/>
    <property type="match status" value="1"/>
</dbReference>
<evidence type="ECO:0000313" key="6">
    <source>
        <dbReference type="Proteomes" id="UP000606935"/>
    </source>
</evidence>
<comment type="caution">
    <text evidence="5">The sequence shown here is derived from an EMBL/GenBank/DDBJ whole genome shotgun (WGS) entry which is preliminary data.</text>
</comment>
<sequence length="209" mass="23190">MNDRDFDKSLALAAVCQSAALVQQFARKGHGDDGAFVASIQSLVITDPQSIEEIYGNLANLRLGFVTLEAQLSNKAVAKDAEITRYIASILGLERKLAKQPNKLAELGERIDHIKRQQSLYALTDEPMLANMARIYSDVISPIGPRIQVAGDPNLLKQTAIQHRVRALLLAGIRSAVLWRQLGGKRRHILLSRRNVLENAEKALKRINH</sequence>
<dbReference type="InterPro" id="IPR007451">
    <property type="entry name" value="HflD"/>
</dbReference>
<reference evidence="5" key="2">
    <citation type="submission" date="2020-09" db="EMBL/GenBank/DDBJ databases">
        <authorList>
            <person name="Sun Q."/>
            <person name="Zhou Y."/>
        </authorList>
    </citation>
    <scope>NUCLEOTIDE SEQUENCE</scope>
    <source>
        <strain evidence="5">CGMCC 1.7086</strain>
    </source>
</reference>
<dbReference type="GO" id="GO:0005886">
    <property type="term" value="C:plasma membrane"/>
    <property type="evidence" value="ECO:0007669"/>
    <property type="project" value="UniProtKB-SubCell"/>
</dbReference>
<proteinExistence type="inferred from homology"/>
<comment type="similarity">
    <text evidence="4">Belongs to the HflD family.</text>
</comment>
<organism evidence="5 6">
    <name type="scientific">Bowmanella pacifica</name>
    <dbReference type="NCBI Taxonomy" id="502051"/>
    <lineage>
        <taxon>Bacteria</taxon>
        <taxon>Pseudomonadati</taxon>
        <taxon>Pseudomonadota</taxon>
        <taxon>Gammaproteobacteria</taxon>
        <taxon>Alteromonadales</taxon>
        <taxon>Alteromonadaceae</taxon>
        <taxon>Bowmanella</taxon>
    </lineage>
</organism>
<accession>A0A917YYP8</accession>
<keyword evidence="1 4" id="KW-1003">Cell membrane</keyword>
<name>A0A917YYP8_9ALTE</name>
<dbReference type="SUPFAM" id="SSF101322">
    <property type="entry name" value="YcfC-like"/>
    <property type="match status" value="1"/>
</dbReference>
<evidence type="ECO:0000256" key="1">
    <source>
        <dbReference type="ARBA" id="ARBA00022475"/>
    </source>
</evidence>